<sequence length="285" mass="31806">MPSLFCAHTRPFPYLEAGPASAFPPVVLLYGMLGEPANWEATAQALSIAGYRVLIPLLPIYELPLQESNLPGLVTFLTRFLDSLSLERVVLAGNSLGGHLALLYALRSPERVVALVLTGASGIYEVELGTSTLRRYDREYIRERAALTFYDPCHATDELVDRVQALLHDRQKVLRLIRMARSAQSETVMARLHELTMPVLLIWGRNDRITPPEVAETFRKHLPNATLHYIDRCGHAPMIEQPVHFNRILLQFLHRHTRAVVSNGRTRSALADTSMPASPSVPSSS</sequence>
<dbReference type="InterPro" id="IPR000073">
    <property type="entry name" value="AB_hydrolase_1"/>
</dbReference>
<evidence type="ECO:0000256" key="1">
    <source>
        <dbReference type="SAM" id="MobiDB-lite"/>
    </source>
</evidence>
<dbReference type="Proteomes" id="UP000185812">
    <property type="component" value="Unassembled WGS sequence"/>
</dbReference>
<evidence type="ECO:0000313" key="3">
    <source>
        <dbReference type="EMBL" id="SHK73225.1"/>
    </source>
</evidence>
<dbReference type="PANTHER" id="PTHR43689">
    <property type="entry name" value="HYDROLASE"/>
    <property type="match status" value="1"/>
</dbReference>
<dbReference type="Gene3D" id="3.40.50.1820">
    <property type="entry name" value="alpha/beta hydrolase"/>
    <property type="match status" value="1"/>
</dbReference>
<dbReference type="STRING" id="633813.SAMN04488087_1882"/>
<evidence type="ECO:0000313" key="4">
    <source>
        <dbReference type="Proteomes" id="UP000185812"/>
    </source>
</evidence>
<keyword evidence="4" id="KW-1185">Reference proteome</keyword>
<dbReference type="RefSeq" id="WP_072715699.1">
    <property type="nucleotide sequence ID" value="NZ_FRAU01000005.1"/>
</dbReference>
<feature type="compositionally biased region" description="Low complexity" evidence="1">
    <location>
        <begin position="274"/>
        <end position="285"/>
    </location>
</feature>
<reference evidence="4" key="1">
    <citation type="submission" date="2016-11" db="EMBL/GenBank/DDBJ databases">
        <authorList>
            <person name="Varghese N."/>
            <person name="Submissions S."/>
        </authorList>
    </citation>
    <scope>NUCLEOTIDE SEQUENCE [LARGE SCALE GENOMIC DNA]</scope>
    <source>
        <strain evidence="4">DSM 22212</strain>
    </source>
</reference>
<dbReference type="PANTHER" id="PTHR43689:SF8">
    <property type="entry name" value="ALPHA_BETA-HYDROLASES SUPERFAMILY PROTEIN"/>
    <property type="match status" value="1"/>
</dbReference>
<dbReference type="PRINTS" id="PR00111">
    <property type="entry name" value="ABHYDROLASE"/>
</dbReference>
<accession>A0A1M6UVS2</accession>
<dbReference type="EMBL" id="FRAU01000005">
    <property type="protein sequence ID" value="SHK73225.1"/>
    <property type="molecule type" value="Genomic_DNA"/>
</dbReference>
<dbReference type="InterPro" id="IPR029058">
    <property type="entry name" value="AB_hydrolase_fold"/>
</dbReference>
<protein>
    <submittedName>
        <fullName evidence="3">Pimeloyl-ACP methyl ester carboxylesterase</fullName>
    </submittedName>
</protein>
<organism evidence="3 4">
    <name type="scientific">Rhodothermus profundi</name>
    <dbReference type="NCBI Taxonomy" id="633813"/>
    <lineage>
        <taxon>Bacteria</taxon>
        <taxon>Pseudomonadati</taxon>
        <taxon>Rhodothermota</taxon>
        <taxon>Rhodothermia</taxon>
        <taxon>Rhodothermales</taxon>
        <taxon>Rhodothermaceae</taxon>
        <taxon>Rhodothermus</taxon>
    </lineage>
</organism>
<dbReference type="Pfam" id="PF12697">
    <property type="entry name" value="Abhydrolase_6"/>
    <property type="match status" value="1"/>
</dbReference>
<feature type="domain" description="AB hydrolase-1" evidence="2">
    <location>
        <begin position="44"/>
        <end position="242"/>
    </location>
</feature>
<dbReference type="AlphaFoldDB" id="A0A1M6UVS2"/>
<evidence type="ECO:0000259" key="2">
    <source>
        <dbReference type="Pfam" id="PF12697"/>
    </source>
</evidence>
<name>A0A1M6UVS2_9BACT</name>
<dbReference type="OrthoDB" id="9780932at2"/>
<feature type="region of interest" description="Disordered" evidence="1">
    <location>
        <begin position="265"/>
        <end position="285"/>
    </location>
</feature>
<gene>
    <name evidence="3" type="ORF">SAMN04488087_1882</name>
</gene>
<proteinExistence type="predicted"/>
<dbReference type="SUPFAM" id="SSF53474">
    <property type="entry name" value="alpha/beta-Hydrolases"/>
    <property type="match status" value="1"/>
</dbReference>